<proteinExistence type="predicted"/>
<dbReference type="EMBL" id="UINC01038667">
    <property type="protein sequence ID" value="SVB36008.1"/>
    <property type="molecule type" value="Genomic_DNA"/>
</dbReference>
<accession>A0A382DC69</accession>
<feature type="non-terminal residue" evidence="2">
    <location>
        <position position="203"/>
    </location>
</feature>
<feature type="non-terminal residue" evidence="2">
    <location>
        <position position="1"/>
    </location>
</feature>
<feature type="transmembrane region" description="Helical" evidence="1">
    <location>
        <begin position="168"/>
        <end position="188"/>
    </location>
</feature>
<organism evidence="2">
    <name type="scientific">marine metagenome</name>
    <dbReference type="NCBI Taxonomy" id="408172"/>
    <lineage>
        <taxon>unclassified sequences</taxon>
        <taxon>metagenomes</taxon>
        <taxon>ecological metagenomes</taxon>
    </lineage>
</organism>
<sequence>VVESLEALLTSLLILLSPLFLALPVSFAWRWWVGIEPEQEHYREKVRRVLDSGIPLSRFRSELDAEARKVHLISDRQARIESDLLHPLRLQHFLLFPSLILWPLVGLFAALITLPMMPVLRLIEWVLIDKHVLSLVARIIQRYTRWEVIGIPRLGDGAKELDKVLASIYRMPITVFLGLFTYLIISYLPMSSFNVLLVSAAVY</sequence>
<keyword evidence="1" id="KW-0812">Transmembrane</keyword>
<feature type="transmembrane region" description="Helical" evidence="1">
    <location>
        <begin position="93"/>
        <end position="114"/>
    </location>
</feature>
<feature type="transmembrane region" description="Helical" evidence="1">
    <location>
        <begin position="12"/>
        <end position="32"/>
    </location>
</feature>
<dbReference type="AlphaFoldDB" id="A0A382DC69"/>
<protein>
    <submittedName>
        <fullName evidence="2">Uncharacterized protein</fullName>
    </submittedName>
</protein>
<evidence type="ECO:0000256" key="1">
    <source>
        <dbReference type="SAM" id="Phobius"/>
    </source>
</evidence>
<evidence type="ECO:0000313" key="2">
    <source>
        <dbReference type="EMBL" id="SVB36008.1"/>
    </source>
</evidence>
<keyword evidence="1" id="KW-0472">Membrane</keyword>
<reference evidence="2" key="1">
    <citation type="submission" date="2018-05" db="EMBL/GenBank/DDBJ databases">
        <authorList>
            <person name="Lanie J.A."/>
            <person name="Ng W.-L."/>
            <person name="Kazmierczak K.M."/>
            <person name="Andrzejewski T.M."/>
            <person name="Davidsen T.M."/>
            <person name="Wayne K.J."/>
            <person name="Tettelin H."/>
            <person name="Glass J.I."/>
            <person name="Rusch D."/>
            <person name="Podicherti R."/>
            <person name="Tsui H.-C.T."/>
            <person name="Winkler M.E."/>
        </authorList>
    </citation>
    <scope>NUCLEOTIDE SEQUENCE</scope>
</reference>
<name>A0A382DC69_9ZZZZ</name>
<gene>
    <name evidence="2" type="ORF">METZ01_LOCUS188862</name>
</gene>
<keyword evidence="1" id="KW-1133">Transmembrane helix</keyword>